<dbReference type="RefSeq" id="WP_203191342.1">
    <property type="nucleotide sequence ID" value="NZ_CP063362.1"/>
</dbReference>
<keyword evidence="2" id="KW-1185">Reference proteome</keyword>
<name>A0A974SG79_9HYPH</name>
<dbReference type="KEGG" id="xdi:EZH22_14735"/>
<dbReference type="Pfam" id="PF10923">
    <property type="entry name" value="BrxC_BrxD"/>
    <property type="match status" value="1"/>
</dbReference>
<keyword evidence="1" id="KW-0547">Nucleotide-binding</keyword>
<dbReference type="InterPro" id="IPR021228">
    <property type="entry name" value="BrxD"/>
</dbReference>
<gene>
    <name evidence="1" type="ORF">EZH22_14735</name>
</gene>
<keyword evidence="1" id="KW-0067">ATP-binding</keyword>
<dbReference type="Proteomes" id="UP000596427">
    <property type="component" value="Chromosome"/>
</dbReference>
<sequence length="445" mass="47562">MSPSPPLTLREREAILRALASGLVPRLGLRHIQAGRAAEASLVLADIDRVAGGGAALRFVVGERGAGKTFLLNLVRLAALERGLVTIHADLAPDRRLQPGGGQARRFFAQAVRNMATRTRPEGGALASVVERFLIACVRQAEAQGGTVDRVIDERLTSLRAQVEDPAAIDDYAVVLKAYWQGSEDGNGLLTAAALRWLRGGYSTRPQTRQAVGAHTLVDDGGIADALKLLASFVRLAGYGGLFAVFDDMESLYGLGDAQARDENYGQILRMLEDMRPDQDAGHQTRPAIGLGIAFGGTPEVFYDTHRGLAGVPALRAGLPGSPIAELSGTVLRLDGLTPEDLRALLVHVRDVFACGDAQKHLVPDAALQAFSEHCARHLGAAWFRSPRPAVRSFVQFLGDLEQKPGTRWQDVLAHLPVIADSEAEDFEAVEPAPLPSERGAVPAS</sequence>
<proteinExistence type="predicted"/>
<organism evidence="1 2">
    <name type="scientific">Xanthobacter dioxanivorans</name>
    <dbReference type="NCBI Taxonomy" id="2528964"/>
    <lineage>
        <taxon>Bacteria</taxon>
        <taxon>Pseudomonadati</taxon>
        <taxon>Pseudomonadota</taxon>
        <taxon>Alphaproteobacteria</taxon>
        <taxon>Hyphomicrobiales</taxon>
        <taxon>Xanthobacteraceae</taxon>
        <taxon>Xanthobacter</taxon>
    </lineage>
</organism>
<accession>A0A974SG79</accession>
<evidence type="ECO:0000313" key="2">
    <source>
        <dbReference type="Proteomes" id="UP000596427"/>
    </source>
</evidence>
<reference evidence="1 2" key="1">
    <citation type="submission" date="2020-10" db="EMBL/GenBank/DDBJ databases">
        <title>Degradation of 1,4-Dioxane by Xanthobacter sp. YN2, via a Novel Group-2 Soluble Di-Iron Monooxygenase.</title>
        <authorList>
            <person name="Ma F."/>
            <person name="Wang Y."/>
            <person name="Yang J."/>
            <person name="Guo H."/>
            <person name="Su D."/>
            <person name="Yu L."/>
        </authorList>
    </citation>
    <scope>NUCLEOTIDE SEQUENCE [LARGE SCALE GENOMIC DNA]</scope>
    <source>
        <strain evidence="1 2">YN2</strain>
    </source>
</reference>
<dbReference type="AlphaFoldDB" id="A0A974SG79"/>
<dbReference type="GO" id="GO:0005524">
    <property type="term" value="F:ATP binding"/>
    <property type="evidence" value="ECO:0007669"/>
    <property type="project" value="UniProtKB-KW"/>
</dbReference>
<protein>
    <submittedName>
        <fullName evidence="1">ATP-binding protein</fullName>
    </submittedName>
</protein>
<evidence type="ECO:0000313" key="1">
    <source>
        <dbReference type="EMBL" id="QRG04465.1"/>
    </source>
</evidence>
<dbReference type="EMBL" id="CP063362">
    <property type="protein sequence ID" value="QRG04465.1"/>
    <property type="molecule type" value="Genomic_DNA"/>
</dbReference>